<protein>
    <recommendedName>
        <fullName evidence="5">Secreted protein</fullName>
    </recommendedName>
</protein>
<comment type="caution">
    <text evidence="3">The sequence shown here is derived from an EMBL/GenBank/DDBJ whole genome shotgun (WGS) entry which is preliminary data.</text>
</comment>
<feature type="compositionally biased region" description="Basic and acidic residues" evidence="1">
    <location>
        <begin position="68"/>
        <end position="105"/>
    </location>
</feature>
<dbReference type="EMBL" id="JASPKY010000276">
    <property type="protein sequence ID" value="KAK9711660.1"/>
    <property type="molecule type" value="Genomic_DNA"/>
</dbReference>
<accession>A0AAW1K343</accession>
<gene>
    <name evidence="3" type="ORF">QE152_g25322</name>
</gene>
<evidence type="ECO:0000313" key="4">
    <source>
        <dbReference type="Proteomes" id="UP001458880"/>
    </source>
</evidence>
<sequence length="105" mass="12522">MLLFIKLSLQGAFCFSQAVTTNALRFPLNLEWKIRQIGRTWESRITKNKGRGRPRTTRIDESMTIWRNTERKSQKLDRCEEHDNGNTERKSQKLDRCEEHDNEIN</sequence>
<dbReference type="AlphaFoldDB" id="A0AAW1K343"/>
<proteinExistence type="predicted"/>
<feature type="signal peptide" evidence="2">
    <location>
        <begin position="1"/>
        <end position="23"/>
    </location>
</feature>
<evidence type="ECO:0008006" key="5">
    <source>
        <dbReference type="Google" id="ProtNLM"/>
    </source>
</evidence>
<feature type="region of interest" description="Disordered" evidence="1">
    <location>
        <begin position="47"/>
        <end position="105"/>
    </location>
</feature>
<reference evidence="3 4" key="1">
    <citation type="journal article" date="2024" name="BMC Genomics">
        <title>De novo assembly and annotation of Popillia japonica's genome with initial clues to its potential as an invasive pest.</title>
        <authorList>
            <person name="Cucini C."/>
            <person name="Boschi S."/>
            <person name="Funari R."/>
            <person name="Cardaioli E."/>
            <person name="Iannotti N."/>
            <person name="Marturano G."/>
            <person name="Paoli F."/>
            <person name="Bruttini M."/>
            <person name="Carapelli A."/>
            <person name="Frati F."/>
            <person name="Nardi F."/>
        </authorList>
    </citation>
    <scope>NUCLEOTIDE SEQUENCE [LARGE SCALE GENOMIC DNA]</scope>
    <source>
        <strain evidence="3">DMR45628</strain>
    </source>
</reference>
<keyword evidence="4" id="KW-1185">Reference proteome</keyword>
<feature type="chain" id="PRO_5043340347" description="Secreted protein" evidence="2">
    <location>
        <begin position="24"/>
        <end position="105"/>
    </location>
</feature>
<evidence type="ECO:0000256" key="1">
    <source>
        <dbReference type="SAM" id="MobiDB-lite"/>
    </source>
</evidence>
<keyword evidence="2" id="KW-0732">Signal</keyword>
<feature type="compositionally biased region" description="Basic residues" evidence="1">
    <location>
        <begin position="47"/>
        <end position="56"/>
    </location>
</feature>
<evidence type="ECO:0000256" key="2">
    <source>
        <dbReference type="SAM" id="SignalP"/>
    </source>
</evidence>
<dbReference type="Proteomes" id="UP001458880">
    <property type="component" value="Unassembled WGS sequence"/>
</dbReference>
<organism evidence="3 4">
    <name type="scientific">Popillia japonica</name>
    <name type="common">Japanese beetle</name>
    <dbReference type="NCBI Taxonomy" id="7064"/>
    <lineage>
        <taxon>Eukaryota</taxon>
        <taxon>Metazoa</taxon>
        <taxon>Ecdysozoa</taxon>
        <taxon>Arthropoda</taxon>
        <taxon>Hexapoda</taxon>
        <taxon>Insecta</taxon>
        <taxon>Pterygota</taxon>
        <taxon>Neoptera</taxon>
        <taxon>Endopterygota</taxon>
        <taxon>Coleoptera</taxon>
        <taxon>Polyphaga</taxon>
        <taxon>Scarabaeiformia</taxon>
        <taxon>Scarabaeidae</taxon>
        <taxon>Rutelinae</taxon>
        <taxon>Popillia</taxon>
    </lineage>
</organism>
<evidence type="ECO:0000313" key="3">
    <source>
        <dbReference type="EMBL" id="KAK9711660.1"/>
    </source>
</evidence>
<name>A0AAW1K343_POPJA</name>